<keyword evidence="3 6" id="KW-0812">Transmembrane</keyword>
<feature type="transmembrane region" description="Helical" evidence="6">
    <location>
        <begin position="130"/>
        <end position="151"/>
    </location>
</feature>
<dbReference type="InterPro" id="IPR050833">
    <property type="entry name" value="Poly_Biosynth_Transport"/>
</dbReference>
<dbReference type="Proteomes" id="UP001243009">
    <property type="component" value="Unassembled WGS sequence"/>
</dbReference>
<evidence type="ECO:0000313" key="8">
    <source>
        <dbReference type="Proteomes" id="UP001243009"/>
    </source>
</evidence>
<feature type="transmembrane region" description="Helical" evidence="6">
    <location>
        <begin position="261"/>
        <end position="286"/>
    </location>
</feature>
<keyword evidence="5 6" id="KW-0472">Membrane</keyword>
<keyword evidence="2" id="KW-1003">Cell membrane</keyword>
<feature type="transmembrane region" description="Helical" evidence="6">
    <location>
        <begin position="370"/>
        <end position="391"/>
    </location>
</feature>
<accession>A0ABT9E2J9</accession>
<feature type="transmembrane region" description="Helical" evidence="6">
    <location>
        <begin position="158"/>
        <end position="179"/>
    </location>
</feature>
<evidence type="ECO:0000256" key="3">
    <source>
        <dbReference type="ARBA" id="ARBA00022692"/>
    </source>
</evidence>
<feature type="transmembrane region" description="Helical" evidence="6">
    <location>
        <begin position="88"/>
        <end position="110"/>
    </location>
</feature>
<organism evidence="7 8">
    <name type="scientific">Paracraurococcus lichenis</name>
    <dbReference type="NCBI Taxonomy" id="3064888"/>
    <lineage>
        <taxon>Bacteria</taxon>
        <taxon>Pseudomonadati</taxon>
        <taxon>Pseudomonadota</taxon>
        <taxon>Alphaproteobacteria</taxon>
        <taxon>Acetobacterales</taxon>
        <taxon>Roseomonadaceae</taxon>
        <taxon>Paracraurococcus</taxon>
    </lineage>
</organism>
<evidence type="ECO:0000313" key="7">
    <source>
        <dbReference type="EMBL" id="MDO9710387.1"/>
    </source>
</evidence>
<feature type="transmembrane region" description="Helical" evidence="6">
    <location>
        <begin position="15"/>
        <end position="39"/>
    </location>
</feature>
<evidence type="ECO:0000256" key="4">
    <source>
        <dbReference type="ARBA" id="ARBA00022989"/>
    </source>
</evidence>
<comment type="caution">
    <text evidence="7">The sequence shown here is derived from an EMBL/GenBank/DDBJ whole genome shotgun (WGS) entry which is preliminary data.</text>
</comment>
<feature type="transmembrane region" description="Helical" evidence="6">
    <location>
        <begin position="51"/>
        <end position="76"/>
    </location>
</feature>
<gene>
    <name evidence="7" type="ORF">Q7A36_18680</name>
</gene>
<dbReference type="RefSeq" id="WP_305105249.1">
    <property type="nucleotide sequence ID" value="NZ_JAUTWS010000017.1"/>
</dbReference>
<feature type="transmembrane region" description="Helical" evidence="6">
    <location>
        <begin position="298"/>
        <end position="319"/>
    </location>
</feature>
<dbReference type="PANTHER" id="PTHR30250">
    <property type="entry name" value="PST FAMILY PREDICTED COLANIC ACID TRANSPORTER"/>
    <property type="match status" value="1"/>
</dbReference>
<evidence type="ECO:0000256" key="6">
    <source>
        <dbReference type="SAM" id="Phobius"/>
    </source>
</evidence>
<dbReference type="InterPro" id="IPR002797">
    <property type="entry name" value="Polysacc_synth"/>
</dbReference>
<dbReference type="Pfam" id="PF01943">
    <property type="entry name" value="Polysacc_synt"/>
    <property type="match status" value="1"/>
</dbReference>
<comment type="subcellular location">
    <subcellularLocation>
        <location evidence="1">Cell membrane</location>
        <topology evidence="1">Multi-pass membrane protein</topology>
    </subcellularLocation>
</comment>
<keyword evidence="8" id="KW-1185">Reference proteome</keyword>
<protein>
    <submittedName>
        <fullName evidence="7">Oligosaccharide flippase family protein</fullName>
    </submittedName>
</protein>
<name>A0ABT9E2J9_9PROT</name>
<sequence>MLPAARRALRVNLPLLLNSGAVTIGNVCTAVLGFAFWWVAARSFPPETVGIASALISMMGLIGLLGEVGLGTLLIGEPPRQDRADRGLIPAALLTSLVVSGALGLAYALLTAAWPVLGRAGDGGSMQIPLFAVGCALTGVALVGDHALIGLLRSDIQLLRNVSFSLVKLLLLAGMALLWPGQGGMAILLVWTLGAALSLLLAGSIAVRRGVFVPGPPDMLLLPPRIARVADHHALNLAAQAPAILFPFLVAVLFSPTVNAAFFPAWAVVHAASMFPAALTVVLYRIGNQDADGGAGRLGFSLILATGFSLLAGLVLFLASRDILAFFNPAYPDIAGASLRLLGFGIVSLSVRAHYLALMRLRGTMRRASVRYAAWSSFEIAAACLGGSLAGLEGFTLGWLLSISAQALAMLPPLLATARFPLGMKGAAMGYTAGLRAAPEVSNRPGAAKEARP</sequence>
<feature type="transmembrane region" description="Helical" evidence="6">
    <location>
        <begin position="397"/>
        <end position="416"/>
    </location>
</feature>
<feature type="transmembrane region" description="Helical" evidence="6">
    <location>
        <begin position="185"/>
        <end position="207"/>
    </location>
</feature>
<keyword evidence="4 6" id="KW-1133">Transmembrane helix</keyword>
<evidence type="ECO:0000256" key="2">
    <source>
        <dbReference type="ARBA" id="ARBA00022475"/>
    </source>
</evidence>
<evidence type="ECO:0000256" key="1">
    <source>
        <dbReference type="ARBA" id="ARBA00004651"/>
    </source>
</evidence>
<feature type="transmembrane region" description="Helical" evidence="6">
    <location>
        <begin position="234"/>
        <end position="255"/>
    </location>
</feature>
<dbReference type="EMBL" id="JAUTWS010000017">
    <property type="protein sequence ID" value="MDO9710387.1"/>
    <property type="molecule type" value="Genomic_DNA"/>
</dbReference>
<proteinExistence type="predicted"/>
<dbReference type="PANTHER" id="PTHR30250:SF11">
    <property type="entry name" value="O-ANTIGEN TRANSPORTER-RELATED"/>
    <property type="match status" value="1"/>
</dbReference>
<feature type="transmembrane region" description="Helical" evidence="6">
    <location>
        <begin position="339"/>
        <end position="358"/>
    </location>
</feature>
<reference evidence="7 8" key="1">
    <citation type="submission" date="2023-08" db="EMBL/GenBank/DDBJ databases">
        <title>The draft genome sequence of Paracraurococcus sp. LOR1-02.</title>
        <authorList>
            <person name="Kingkaew E."/>
            <person name="Tanasupawat S."/>
        </authorList>
    </citation>
    <scope>NUCLEOTIDE SEQUENCE [LARGE SCALE GENOMIC DNA]</scope>
    <source>
        <strain evidence="7 8">LOR1-02</strain>
    </source>
</reference>
<evidence type="ECO:0000256" key="5">
    <source>
        <dbReference type="ARBA" id="ARBA00023136"/>
    </source>
</evidence>